<dbReference type="AlphaFoldDB" id="A0AAW8LJW4"/>
<gene>
    <name evidence="2" type="ORF">J2X86_000311</name>
</gene>
<sequence length="184" mass="21184">MSRLTNDLRERMARCVLDNAFAEQEKEADQNLYLAGDKIYDDIYGAHQKAMKSLPKDWLNTSQYIKIAIAGQTHDVYFTESRLIGYEHYWQKPKLYVGDEQVCIDFLKALDVTKDMKKQRKAMEREVNAILHSVQTFKKLWEVWPASKSLLEKFVSKPTVGMLPAIQFDKVNAALGLPVDEVPA</sequence>
<evidence type="ECO:0000313" key="3">
    <source>
        <dbReference type="Proteomes" id="UP001262767"/>
    </source>
</evidence>
<name>A0AAW8LJW4_ACILW</name>
<dbReference type="Pfam" id="PF18757">
    <property type="entry name" value="Nmad5"/>
    <property type="match status" value="1"/>
</dbReference>
<evidence type="ECO:0000313" key="2">
    <source>
        <dbReference type="EMBL" id="MDR6628323.1"/>
    </source>
</evidence>
<feature type="domain" description="Nucleotide modification associated" evidence="1">
    <location>
        <begin position="2"/>
        <end position="178"/>
    </location>
</feature>
<evidence type="ECO:0000259" key="1">
    <source>
        <dbReference type="Pfam" id="PF18757"/>
    </source>
</evidence>
<organism evidence="2 3">
    <name type="scientific">Acinetobacter lwoffii</name>
    <dbReference type="NCBI Taxonomy" id="28090"/>
    <lineage>
        <taxon>Bacteria</taxon>
        <taxon>Pseudomonadati</taxon>
        <taxon>Pseudomonadota</taxon>
        <taxon>Gammaproteobacteria</taxon>
        <taxon>Moraxellales</taxon>
        <taxon>Moraxellaceae</taxon>
        <taxon>Acinetobacter</taxon>
    </lineage>
</organism>
<accession>A0AAW8LJW4</accession>
<dbReference type="InterPro" id="IPR040835">
    <property type="entry name" value="Nmad5"/>
</dbReference>
<dbReference type="RefSeq" id="WP_310076663.1">
    <property type="nucleotide sequence ID" value="NZ_JAVDSC010000001.1"/>
</dbReference>
<proteinExistence type="predicted"/>
<dbReference type="Proteomes" id="UP001262767">
    <property type="component" value="Unassembled WGS sequence"/>
</dbReference>
<comment type="caution">
    <text evidence="2">The sequence shown here is derived from an EMBL/GenBank/DDBJ whole genome shotgun (WGS) entry which is preliminary data.</text>
</comment>
<reference evidence="2" key="1">
    <citation type="submission" date="2023-07" db="EMBL/GenBank/DDBJ databases">
        <title>Sorghum-associated microbial communities from plants grown in Nebraska, USA.</title>
        <authorList>
            <person name="Schachtman D."/>
        </authorList>
    </citation>
    <scope>NUCLEOTIDE SEQUENCE</scope>
    <source>
        <strain evidence="2">BE44</strain>
    </source>
</reference>
<dbReference type="EMBL" id="JAVDSC010000001">
    <property type="protein sequence ID" value="MDR6628323.1"/>
    <property type="molecule type" value="Genomic_DNA"/>
</dbReference>
<protein>
    <recommendedName>
        <fullName evidence="1">Nucleotide modification associated domain-containing protein</fullName>
    </recommendedName>
</protein>